<name>A0A1D6MTS8_MAIZE</name>
<organism evidence="1">
    <name type="scientific">Zea mays</name>
    <name type="common">Maize</name>
    <dbReference type="NCBI Taxonomy" id="4577"/>
    <lineage>
        <taxon>Eukaryota</taxon>
        <taxon>Viridiplantae</taxon>
        <taxon>Streptophyta</taxon>
        <taxon>Embryophyta</taxon>
        <taxon>Tracheophyta</taxon>
        <taxon>Spermatophyta</taxon>
        <taxon>Magnoliopsida</taxon>
        <taxon>Liliopsida</taxon>
        <taxon>Poales</taxon>
        <taxon>Poaceae</taxon>
        <taxon>PACMAD clade</taxon>
        <taxon>Panicoideae</taxon>
        <taxon>Andropogonodae</taxon>
        <taxon>Andropogoneae</taxon>
        <taxon>Tripsacinae</taxon>
        <taxon>Zea</taxon>
    </lineage>
</organism>
<accession>A0A1D6MTS8</accession>
<dbReference type="EMBL" id="CM007649">
    <property type="protein sequence ID" value="ONM32293.1"/>
    <property type="molecule type" value="Genomic_DNA"/>
</dbReference>
<reference evidence="1" key="1">
    <citation type="submission" date="2015-12" db="EMBL/GenBank/DDBJ databases">
        <title>Update maize B73 reference genome by single molecule sequencing technologies.</title>
        <authorList>
            <consortium name="Maize Genome Sequencing Project"/>
            <person name="Ware D."/>
        </authorList>
    </citation>
    <scope>NUCLEOTIDE SEQUENCE [LARGE SCALE GENOMIC DNA]</scope>
    <source>
        <tissue evidence="1">Seedling</tissue>
    </source>
</reference>
<proteinExistence type="predicted"/>
<gene>
    <name evidence="1" type="ORF">ZEAMMB73_Zm00001d041041</name>
</gene>
<evidence type="ECO:0000313" key="1">
    <source>
        <dbReference type="EMBL" id="ONM32293.1"/>
    </source>
</evidence>
<sequence length="116" mass="12714">MDHDKHPAPECPHQGWLFLVGQWAQALEERSYRFRPPLQPLRMGNQGLTLVTEGNRLFLSHLPCAAMWGRILSPSDVGDGRATGLTGDTSLGCADVRHSYHGSPSVISHRGGLCVE</sequence>
<dbReference type="PaxDb" id="4577-GRMZM2G360680_P01"/>
<dbReference type="AlphaFoldDB" id="A0A1D6MTS8"/>
<protein>
    <submittedName>
        <fullName evidence="1">Uncharacterized protein</fullName>
    </submittedName>
</protein>
<dbReference type="InParanoid" id="A0A1D6MTS8"/>